<dbReference type="EMBL" id="CP007128">
    <property type="protein sequence ID" value="AHG89831.1"/>
    <property type="molecule type" value="Genomic_DNA"/>
</dbReference>
<dbReference type="Gene3D" id="3.30.200.20">
    <property type="entry name" value="Phosphorylase Kinase, domain 1"/>
    <property type="match status" value="1"/>
</dbReference>
<keyword evidence="3 6" id="KW-0418">Kinase</keyword>
<dbReference type="CDD" id="cd14014">
    <property type="entry name" value="STKc_PknB_like"/>
    <property type="match status" value="1"/>
</dbReference>
<dbReference type="InterPro" id="IPR000719">
    <property type="entry name" value="Prot_kinase_dom"/>
</dbReference>
<dbReference type="GO" id="GO:0005524">
    <property type="term" value="F:ATP binding"/>
    <property type="evidence" value="ECO:0007669"/>
    <property type="project" value="UniProtKB-KW"/>
</dbReference>
<name>W0RGC7_9BACT</name>
<dbReference type="SUPFAM" id="SSF56112">
    <property type="entry name" value="Protein kinase-like (PK-like)"/>
    <property type="match status" value="1"/>
</dbReference>
<dbReference type="KEGG" id="gba:J421_2294"/>
<reference evidence="6 7" key="1">
    <citation type="journal article" date="2014" name="Genome Announc.">
        <title>Genome Sequence and Methylome of Soil Bacterium Gemmatirosa kalamazoonensis KBS708T, a Member of the Rarely Cultivated Gemmatimonadetes Phylum.</title>
        <authorList>
            <person name="Debruyn J.M."/>
            <person name="Radosevich M."/>
            <person name="Wommack K.E."/>
            <person name="Polson S.W."/>
            <person name="Hauser L.J."/>
            <person name="Fawaz M.N."/>
            <person name="Korlach J."/>
            <person name="Tsai Y.C."/>
        </authorList>
    </citation>
    <scope>NUCLEOTIDE SEQUENCE [LARGE SCALE GENOMIC DNA]</scope>
    <source>
        <strain evidence="6 7">KBS708</strain>
    </source>
</reference>
<dbReference type="PATRIC" id="fig|861299.3.peg.2335"/>
<protein>
    <submittedName>
        <fullName evidence="6">Protein kinase</fullName>
    </submittedName>
</protein>
<evidence type="ECO:0000256" key="2">
    <source>
        <dbReference type="ARBA" id="ARBA00022741"/>
    </source>
</evidence>
<organism evidence="6 7">
    <name type="scientific">Gemmatirosa kalamazoonensis</name>
    <dbReference type="NCBI Taxonomy" id="861299"/>
    <lineage>
        <taxon>Bacteria</taxon>
        <taxon>Pseudomonadati</taxon>
        <taxon>Gemmatimonadota</taxon>
        <taxon>Gemmatimonadia</taxon>
        <taxon>Gemmatimonadales</taxon>
        <taxon>Gemmatimonadaceae</taxon>
        <taxon>Gemmatirosa</taxon>
    </lineage>
</organism>
<dbReference type="Pfam" id="PF00069">
    <property type="entry name" value="Pkinase"/>
    <property type="match status" value="1"/>
</dbReference>
<dbReference type="PANTHER" id="PTHR43289">
    <property type="entry name" value="MITOGEN-ACTIVATED PROTEIN KINASE KINASE KINASE 20-RELATED"/>
    <property type="match status" value="1"/>
</dbReference>
<accession>W0RGC7</accession>
<evidence type="ECO:0000313" key="6">
    <source>
        <dbReference type="EMBL" id="AHG89831.1"/>
    </source>
</evidence>
<keyword evidence="7" id="KW-1185">Reference proteome</keyword>
<dbReference type="SMART" id="SM00220">
    <property type="entry name" value="S_TKc"/>
    <property type="match status" value="1"/>
</dbReference>
<evidence type="ECO:0000313" key="7">
    <source>
        <dbReference type="Proteomes" id="UP000019151"/>
    </source>
</evidence>
<evidence type="ECO:0000256" key="3">
    <source>
        <dbReference type="ARBA" id="ARBA00022777"/>
    </source>
</evidence>
<dbReference type="InterPro" id="IPR011009">
    <property type="entry name" value="Kinase-like_dom_sf"/>
</dbReference>
<dbReference type="eggNOG" id="COG0515">
    <property type="taxonomic scope" value="Bacteria"/>
</dbReference>
<dbReference type="PANTHER" id="PTHR43289:SF6">
    <property type="entry name" value="SERINE_THREONINE-PROTEIN KINASE NEKL-3"/>
    <property type="match status" value="1"/>
</dbReference>
<proteinExistence type="predicted"/>
<dbReference type="STRING" id="861299.J421_2294"/>
<gene>
    <name evidence="6" type="ORF">J421_2294</name>
</gene>
<evidence type="ECO:0000259" key="5">
    <source>
        <dbReference type="PROSITE" id="PS50011"/>
    </source>
</evidence>
<keyword evidence="1" id="KW-0808">Transferase</keyword>
<keyword evidence="2" id="KW-0547">Nucleotide-binding</keyword>
<dbReference type="OrthoDB" id="9813021at2"/>
<dbReference type="RefSeq" id="WP_025411316.1">
    <property type="nucleotide sequence ID" value="NZ_CP007128.1"/>
</dbReference>
<sequence length="352" mass="38298">MLIDTTVRFERRGNVGVQGANSVVFFAFDHQLNAELVVKEVDKATIDAARYFAEASRLYAVRHPNVAEVLYCSTTTDKIYLAMPQYVGSVEGILRTRALTVREIVRIGTDFLAGLHHVHTRQLLHFDVKPSNVLVDGSGKALLTDFGLAEQVDPTGLATPDKIYELHIAPEAITASPSLSAAADVYQAGLTLHRMCLGTALWRVQLSGFLSRVGGNWRPAVAAGAFPTKDSLPAHIPSRLRAVIAKAIQTDPAARYASVLDLLNDLAKVDENLDWQFTPGAGEWTWEWTDATHRRKVMLRPDGAGKFEVAATRTNLATGDTQTVKKAAATGVPWPKTAKSVQHALDVLTPSP</sequence>
<dbReference type="Gene3D" id="1.10.510.10">
    <property type="entry name" value="Transferase(Phosphotransferase) domain 1"/>
    <property type="match status" value="1"/>
</dbReference>
<dbReference type="AlphaFoldDB" id="W0RGC7"/>
<dbReference type="PROSITE" id="PS50011">
    <property type="entry name" value="PROTEIN_KINASE_DOM"/>
    <property type="match status" value="1"/>
</dbReference>
<dbReference type="PROSITE" id="PS00108">
    <property type="entry name" value="PROTEIN_KINASE_ST"/>
    <property type="match status" value="1"/>
</dbReference>
<dbReference type="GO" id="GO:0004674">
    <property type="term" value="F:protein serine/threonine kinase activity"/>
    <property type="evidence" value="ECO:0007669"/>
    <property type="project" value="TreeGrafter"/>
</dbReference>
<feature type="domain" description="Protein kinase" evidence="5">
    <location>
        <begin position="10"/>
        <end position="267"/>
    </location>
</feature>
<dbReference type="Proteomes" id="UP000019151">
    <property type="component" value="Chromosome"/>
</dbReference>
<dbReference type="HOGENOM" id="CLU_064670_0_0_0"/>
<dbReference type="InterPro" id="IPR008271">
    <property type="entry name" value="Ser/Thr_kinase_AS"/>
</dbReference>
<dbReference type="InParanoid" id="W0RGC7"/>
<evidence type="ECO:0000256" key="1">
    <source>
        <dbReference type="ARBA" id="ARBA00022679"/>
    </source>
</evidence>
<evidence type="ECO:0000256" key="4">
    <source>
        <dbReference type="ARBA" id="ARBA00022840"/>
    </source>
</evidence>
<keyword evidence="4" id="KW-0067">ATP-binding</keyword>